<gene>
    <name evidence="1" type="ORF">DPMN_147296</name>
</gene>
<evidence type="ECO:0000313" key="1">
    <source>
        <dbReference type="EMBL" id="KAH3793775.1"/>
    </source>
</evidence>
<proteinExistence type="predicted"/>
<organism evidence="1 2">
    <name type="scientific">Dreissena polymorpha</name>
    <name type="common">Zebra mussel</name>
    <name type="synonym">Mytilus polymorpha</name>
    <dbReference type="NCBI Taxonomy" id="45954"/>
    <lineage>
        <taxon>Eukaryota</taxon>
        <taxon>Metazoa</taxon>
        <taxon>Spiralia</taxon>
        <taxon>Lophotrochozoa</taxon>
        <taxon>Mollusca</taxon>
        <taxon>Bivalvia</taxon>
        <taxon>Autobranchia</taxon>
        <taxon>Heteroconchia</taxon>
        <taxon>Euheterodonta</taxon>
        <taxon>Imparidentia</taxon>
        <taxon>Neoheterodontei</taxon>
        <taxon>Myida</taxon>
        <taxon>Dreissenoidea</taxon>
        <taxon>Dreissenidae</taxon>
        <taxon>Dreissena</taxon>
    </lineage>
</organism>
<dbReference type="EMBL" id="JAIWYP010000007">
    <property type="protein sequence ID" value="KAH3793775.1"/>
    <property type="molecule type" value="Genomic_DNA"/>
</dbReference>
<evidence type="ECO:0000313" key="2">
    <source>
        <dbReference type="Proteomes" id="UP000828390"/>
    </source>
</evidence>
<dbReference type="AlphaFoldDB" id="A0A9D4J0I6"/>
<dbReference type="Proteomes" id="UP000828390">
    <property type="component" value="Unassembled WGS sequence"/>
</dbReference>
<keyword evidence="2" id="KW-1185">Reference proteome</keyword>
<accession>A0A9D4J0I6</accession>
<comment type="caution">
    <text evidence="1">The sequence shown here is derived from an EMBL/GenBank/DDBJ whole genome shotgun (WGS) entry which is preliminary data.</text>
</comment>
<reference evidence="1" key="2">
    <citation type="submission" date="2020-11" db="EMBL/GenBank/DDBJ databases">
        <authorList>
            <person name="McCartney M.A."/>
            <person name="Auch B."/>
            <person name="Kono T."/>
            <person name="Mallez S."/>
            <person name="Becker A."/>
            <person name="Gohl D.M."/>
            <person name="Silverstein K.A.T."/>
            <person name="Koren S."/>
            <person name="Bechman K.B."/>
            <person name="Herman A."/>
            <person name="Abrahante J.E."/>
            <person name="Garbe J."/>
        </authorList>
    </citation>
    <scope>NUCLEOTIDE SEQUENCE</scope>
    <source>
        <strain evidence="1">Duluth1</strain>
        <tissue evidence="1">Whole animal</tissue>
    </source>
</reference>
<name>A0A9D4J0I6_DREPO</name>
<reference evidence="1" key="1">
    <citation type="journal article" date="2019" name="bioRxiv">
        <title>The Genome of the Zebra Mussel, Dreissena polymorpha: A Resource for Invasive Species Research.</title>
        <authorList>
            <person name="McCartney M.A."/>
            <person name="Auch B."/>
            <person name="Kono T."/>
            <person name="Mallez S."/>
            <person name="Zhang Y."/>
            <person name="Obille A."/>
            <person name="Becker A."/>
            <person name="Abrahante J.E."/>
            <person name="Garbe J."/>
            <person name="Badalamenti J.P."/>
            <person name="Herman A."/>
            <person name="Mangelson H."/>
            <person name="Liachko I."/>
            <person name="Sullivan S."/>
            <person name="Sone E.D."/>
            <person name="Koren S."/>
            <person name="Silverstein K.A.T."/>
            <person name="Beckman K.B."/>
            <person name="Gohl D.M."/>
        </authorList>
    </citation>
    <scope>NUCLEOTIDE SEQUENCE</scope>
    <source>
        <strain evidence="1">Duluth1</strain>
        <tissue evidence="1">Whole animal</tissue>
    </source>
</reference>
<protein>
    <submittedName>
        <fullName evidence="1">Uncharacterized protein</fullName>
    </submittedName>
</protein>
<sequence length="88" mass="10115">MKRHPAISERTAFTLGDQRAIVNQEMIANWFQNLTTYLKTELDDWERLVGDPKRFFNADESGFPSCVNTGNVLAEKGVRYVYQVTNSN</sequence>